<name>A0A6C0BYR5_9ZZZZ</name>
<feature type="region of interest" description="Disordered" evidence="1">
    <location>
        <begin position="90"/>
        <end position="130"/>
    </location>
</feature>
<keyword evidence="2" id="KW-1133">Transmembrane helix</keyword>
<keyword evidence="2" id="KW-0472">Membrane</keyword>
<evidence type="ECO:0000256" key="2">
    <source>
        <dbReference type="SAM" id="Phobius"/>
    </source>
</evidence>
<accession>A0A6C0BYR5</accession>
<feature type="compositionally biased region" description="Acidic residues" evidence="1">
    <location>
        <begin position="115"/>
        <end position="124"/>
    </location>
</feature>
<feature type="transmembrane region" description="Helical" evidence="2">
    <location>
        <begin position="24"/>
        <end position="42"/>
    </location>
</feature>
<keyword evidence="2" id="KW-0812">Transmembrane</keyword>
<dbReference type="AlphaFoldDB" id="A0A6C0BYR5"/>
<reference evidence="3" key="1">
    <citation type="journal article" date="2020" name="Nature">
        <title>Giant virus diversity and host interactions through global metagenomics.</title>
        <authorList>
            <person name="Schulz F."/>
            <person name="Roux S."/>
            <person name="Paez-Espino D."/>
            <person name="Jungbluth S."/>
            <person name="Walsh D.A."/>
            <person name="Denef V.J."/>
            <person name="McMahon K.D."/>
            <person name="Konstantinidis K.T."/>
            <person name="Eloe-Fadrosh E.A."/>
            <person name="Kyrpides N.C."/>
            <person name="Woyke T."/>
        </authorList>
    </citation>
    <scope>NUCLEOTIDE SEQUENCE</scope>
    <source>
        <strain evidence="3">GVMAG-M-3300020166-18</strain>
    </source>
</reference>
<sequence length="130" mass="14099">MDKSLKGASKSFNKSVKSLGKTEGVNVALFIAVIAMILNAKMLRPMVSNIPGKLGLILFICLLATTDRILGLLGVILFMSVNNGLIEGLHEEGHKEDDDDPEAGQEMAGFRGREGEEEEEEVVLPEDSTR</sequence>
<dbReference type="EMBL" id="MN739271">
    <property type="protein sequence ID" value="QHS96518.1"/>
    <property type="molecule type" value="Genomic_DNA"/>
</dbReference>
<organism evidence="3">
    <name type="scientific">viral metagenome</name>
    <dbReference type="NCBI Taxonomy" id="1070528"/>
    <lineage>
        <taxon>unclassified sequences</taxon>
        <taxon>metagenomes</taxon>
        <taxon>organismal metagenomes</taxon>
    </lineage>
</organism>
<evidence type="ECO:0000256" key="1">
    <source>
        <dbReference type="SAM" id="MobiDB-lite"/>
    </source>
</evidence>
<proteinExistence type="predicted"/>
<protein>
    <submittedName>
        <fullName evidence="3">Uncharacterized protein</fullName>
    </submittedName>
</protein>
<feature type="transmembrane region" description="Helical" evidence="2">
    <location>
        <begin position="54"/>
        <end position="79"/>
    </location>
</feature>
<evidence type="ECO:0000313" key="3">
    <source>
        <dbReference type="EMBL" id="QHS96518.1"/>
    </source>
</evidence>